<evidence type="ECO:0000256" key="10">
    <source>
        <dbReference type="ARBA" id="ARBA00023180"/>
    </source>
</evidence>
<dbReference type="InterPro" id="IPR036056">
    <property type="entry name" value="Fibrinogen-like_C"/>
</dbReference>
<dbReference type="GO" id="GO:0030334">
    <property type="term" value="P:regulation of cell migration"/>
    <property type="evidence" value="ECO:0007669"/>
    <property type="project" value="UniProtKB-ARBA"/>
</dbReference>
<keyword evidence="6" id="KW-0245">EGF-like domain</keyword>
<dbReference type="Gene3D" id="6.10.250.2590">
    <property type="match status" value="1"/>
</dbReference>
<dbReference type="SMART" id="SM00060">
    <property type="entry name" value="FN3"/>
    <property type="match status" value="13"/>
</dbReference>
<feature type="domain" description="Fibronectin type-III" evidence="17">
    <location>
        <begin position="591"/>
        <end position="672"/>
    </location>
</feature>
<dbReference type="InterPro" id="IPR014716">
    <property type="entry name" value="Fibrinogen_a/b/g_C_1"/>
</dbReference>
<dbReference type="GO" id="GO:0090733">
    <property type="term" value="C:tenascin complex"/>
    <property type="evidence" value="ECO:0007669"/>
    <property type="project" value="UniProtKB-ARBA"/>
</dbReference>
<dbReference type="Proteomes" id="UP000002254">
    <property type="component" value="Chromosome 7"/>
</dbReference>
<dbReference type="PROSITE" id="PS50853">
    <property type="entry name" value="FN3"/>
    <property type="match status" value="12"/>
</dbReference>
<proteinExistence type="inferred from homology"/>
<dbReference type="Ensembl" id="ENSCAFT00000022816.5">
    <property type="protein sequence ID" value="ENSCAFP00000021193.5"/>
    <property type="gene ID" value="ENSCAFG00000014353.6"/>
</dbReference>
<dbReference type="Pfam" id="PF00147">
    <property type="entry name" value="Fibrinogen_C"/>
    <property type="match status" value="1"/>
</dbReference>
<dbReference type="PROSITE" id="PS51406">
    <property type="entry name" value="FIBRINOGEN_C_2"/>
    <property type="match status" value="1"/>
</dbReference>
<feature type="domain" description="Fibronectin type-III" evidence="17">
    <location>
        <begin position="1029"/>
        <end position="1118"/>
    </location>
</feature>
<feature type="domain" description="Fibronectin type-III" evidence="17">
    <location>
        <begin position="677"/>
        <end position="766"/>
    </location>
</feature>
<evidence type="ECO:0000256" key="16">
    <source>
        <dbReference type="SAM" id="SignalP"/>
    </source>
</evidence>
<keyword evidence="9" id="KW-1015">Disulfide bond</keyword>
<dbReference type="InterPro" id="IPR036116">
    <property type="entry name" value="FN3_sf"/>
</dbReference>
<dbReference type="GeneID" id="490335"/>
<dbReference type="GO" id="GO:2000026">
    <property type="term" value="P:regulation of multicellular organismal development"/>
    <property type="evidence" value="ECO:0007669"/>
    <property type="project" value="UniProtKB-ARBA"/>
</dbReference>
<evidence type="ECO:0000256" key="4">
    <source>
        <dbReference type="ARBA" id="ARBA00022525"/>
    </source>
</evidence>
<reference evidence="19" key="2">
    <citation type="submission" date="2025-08" db="UniProtKB">
        <authorList>
            <consortium name="Ensembl"/>
        </authorList>
    </citation>
    <scope>IDENTIFICATION</scope>
</reference>
<evidence type="ECO:0000256" key="3">
    <source>
        <dbReference type="ARBA" id="ARBA00011643"/>
    </source>
</evidence>
<feature type="domain" description="Fibronectin type-III" evidence="17">
    <location>
        <begin position="413"/>
        <end position="498"/>
    </location>
</feature>
<evidence type="ECO:0000256" key="1">
    <source>
        <dbReference type="ARBA" id="ARBA00004498"/>
    </source>
</evidence>
<feature type="region of interest" description="Disordered" evidence="15">
    <location>
        <begin position="749"/>
        <end position="769"/>
    </location>
</feature>
<dbReference type="FunFam" id="2.10.25.10:FF:000001">
    <property type="entry name" value="Tenascin C"/>
    <property type="match status" value="1"/>
</dbReference>
<feature type="domain" description="Fibronectin type-III" evidence="17">
    <location>
        <begin position="501"/>
        <end position="590"/>
    </location>
</feature>
<evidence type="ECO:0000256" key="9">
    <source>
        <dbReference type="ARBA" id="ARBA00023157"/>
    </source>
</evidence>
<dbReference type="InterPro" id="IPR013783">
    <property type="entry name" value="Ig-like_fold"/>
</dbReference>
<feature type="domain" description="Fibronectin type-III" evidence="17">
    <location>
        <begin position="1119"/>
        <end position="1200"/>
    </location>
</feature>
<feature type="compositionally biased region" description="Basic and acidic residues" evidence="15">
    <location>
        <begin position="749"/>
        <end position="761"/>
    </location>
</feature>
<gene>
    <name evidence="19" type="primary">TNN</name>
</gene>
<dbReference type="FunFam" id="2.60.40.10:FF:000156">
    <property type="entry name" value="Tenascin N"/>
    <property type="match status" value="10"/>
</dbReference>
<dbReference type="GO" id="GO:0030155">
    <property type="term" value="P:regulation of cell adhesion"/>
    <property type="evidence" value="ECO:0007669"/>
    <property type="project" value="UniProtKB-ARBA"/>
</dbReference>
<dbReference type="SUPFAM" id="SSF49265">
    <property type="entry name" value="Fibronectin type III"/>
    <property type="match status" value="8"/>
</dbReference>
<feature type="domain" description="Fibronectin type-III" evidence="17">
    <location>
        <begin position="1205"/>
        <end position="1294"/>
    </location>
</feature>
<feature type="domain" description="Fibronectin type-III" evidence="17">
    <location>
        <begin position="321"/>
        <end position="412"/>
    </location>
</feature>
<feature type="region of interest" description="Disordered" evidence="15">
    <location>
        <begin position="660"/>
        <end position="680"/>
    </location>
</feature>
<evidence type="ECO:0000256" key="2">
    <source>
        <dbReference type="ARBA" id="ARBA00008673"/>
    </source>
</evidence>
<organism evidence="19 20">
    <name type="scientific">Canis lupus familiaris</name>
    <name type="common">Dog</name>
    <name type="synonym">Canis familiaris</name>
    <dbReference type="NCBI Taxonomy" id="9615"/>
    <lineage>
        <taxon>Eukaryota</taxon>
        <taxon>Metazoa</taxon>
        <taxon>Chordata</taxon>
        <taxon>Craniata</taxon>
        <taxon>Vertebrata</taxon>
        <taxon>Euteleostomi</taxon>
        <taxon>Mammalia</taxon>
        <taxon>Eutheria</taxon>
        <taxon>Laurasiatheria</taxon>
        <taxon>Carnivora</taxon>
        <taxon>Caniformia</taxon>
        <taxon>Canidae</taxon>
        <taxon>Canis</taxon>
    </lineage>
</organism>
<dbReference type="CDD" id="cd00035">
    <property type="entry name" value="ChtBD1"/>
    <property type="match status" value="1"/>
</dbReference>
<dbReference type="SUPFAM" id="SSF56496">
    <property type="entry name" value="Fibrinogen C-terminal domain-like"/>
    <property type="match status" value="1"/>
</dbReference>
<evidence type="ECO:0000256" key="5">
    <source>
        <dbReference type="ARBA" id="ARBA00022530"/>
    </source>
</evidence>
<keyword evidence="14" id="KW-0175">Coiled coil</keyword>
<dbReference type="Gene3D" id="2.60.40.10">
    <property type="entry name" value="Immunoglobulins"/>
    <property type="match status" value="13"/>
</dbReference>
<keyword evidence="8" id="KW-0677">Repeat</keyword>
<protein>
    <recommendedName>
        <fullName evidence="12">Tenascin-N</fullName>
    </recommendedName>
    <alternativeName>
        <fullName evidence="13">Tenascin-W</fullName>
    </alternativeName>
</protein>
<comment type="subunit">
    <text evidence="3">Homohexamer.</text>
</comment>
<dbReference type="InterPro" id="IPR050991">
    <property type="entry name" value="ECM_Regulatory_Proteins"/>
</dbReference>
<dbReference type="OrthoDB" id="2154780at2759"/>
<dbReference type="FunFam" id="3.90.215.10:FF:000001">
    <property type="entry name" value="Tenascin isoform 1"/>
    <property type="match status" value="1"/>
</dbReference>
<dbReference type="Gene3D" id="3.90.215.10">
    <property type="entry name" value="Gamma Fibrinogen, chain A, domain 1"/>
    <property type="match status" value="1"/>
</dbReference>
<dbReference type="FunCoup" id="A0A8P0NFY8">
    <property type="interactions" value="1"/>
</dbReference>
<evidence type="ECO:0000256" key="14">
    <source>
        <dbReference type="SAM" id="Coils"/>
    </source>
</evidence>
<feature type="signal peptide" evidence="16">
    <location>
        <begin position="1"/>
        <end position="23"/>
    </location>
</feature>
<dbReference type="FunFam" id="2.60.40.10:FF:000534">
    <property type="entry name" value="Tenascin N"/>
    <property type="match status" value="1"/>
</dbReference>
<dbReference type="InterPro" id="IPR003961">
    <property type="entry name" value="FN3_dom"/>
</dbReference>
<evidence type="ECO:0000256" key="15">
    <source>
        <dbReference type="SAM" id="MobiDB-lite"/>
    </source>
</evidence>
<feature type="domain" description="Fibronectin type-III" evidence="17">
    <location>
        <begin position="232"/>
        <end position="320"/>
    </location>
</feature>
<keyword evidence="7 16" id="KW-0732">Signal</keyword>
<dbReference type="FunFam" id="2.10.25.10:FF:000332">
    <property type="entry name" value="Tenascin N"/>
    <property type="match status" value="1"/>
</dbReference>
<evidence type="ECO:0000313" key="20">
    <source>
        <dbReference type="Proteomes" id="UP000002254"/>
    </source>
</evidence>
<evidence type="ECO:0000256" key="11">
    <source>
        <dbReference type="ARBA" id="ARBA00059002"/>
    </source>
</evidence>
<name>A0A8P0NFY8_CANLF</name>
<dbReference type="Gene3D" id="2.10.25.10">
    <property type="entry name" value="Laminin"/>
    <property type="match status" value="2"/>
</dbReference>
<evidence type="ECO:0000256" key="7">
    <source>
        <dbReference type="ARBA" id="ARBA00022729"/>
    </source>
</evidence>
<reference evidence="19 20" key="1">
    <citation type="journal article" date="2005" name="Nature">
        <title>Genome sequence, comparative analysis and haplotype structure of the domestic dog.</title>
        <authorList>
            <consortium name="Broad Sequencing Platform"/>
            <person name="Lindblad-Toh K."/>
            <person name="Wade C.M."/>
            <person name="Mikkelsen T.S."/>
            <person name="Karlsson E.K."/>
            <person name="Jaffe D.B."/>
            <person name="Kamal M."/>
            <person name="Clamp M."/>
            <person name="Chang J.L."/>
            <person name="Kulbokas E.J. III"/>
            <person name="Zody M.C."/>
            <person name="Mauceli E."/>
            <person name="Xie X."/>
            <person name="Breen M."/>
            <person name="Wayne R.K."/>
            <person name="Ostrander E.A."/>
            <person name="Ponting C.P."/>
            <person name="Galibert F."/>
            <person name="Smith D.R."/>
            <person name="DeJong P.J."/>
            <person name="Kirkness E."/>
            <person name="Alvarez P."/>
            <person name="Biagi T."/>
            <person name="Brockman W."/>
            <person name="Butler J."/>
            <person name="Chin C.W."/>
            <person name="Cook A."/>
            <person name="Cuff J."/>
            <person name="Daly M.J."/>
            <person name="DeCaprio D."/>
            <person name="Gnerre S."/>
            <person name="Grabherr M."/>
            <person name="Kellis M."/>
            <person name="Kleber M."/>
            <person name="Bardeleben C."/>
            <person name="Goodstadt L."/>
            <person name="Heger A."/>
            <person name="Hitte C."/>
            <person name="Kim L."/>
            <person name="Koepfli K.P."/>
            <person name="Parker H.G."/>
            <person name="Pollinger J.P."/>
            <person name="Searle S.M."/>
            <person name="Sutter N.B."/>
            <person name="Thomas R."/>
            <person name="Webber C."/>
            <person name="Baldwin J."/>
            <person name="Abebe A."/>
            <person name="Abouelleil A."/>
            <person name="Aftuck L."/>
            <person name="Ait-Zahra M."/>
            <person name="Aldredge T."/>
            <person name="Allen N."/>
            <person name="An P."/>
            <person name="Anderson S."/>
            <person name="Antoine C."/>
            <person name="Arachchi H."/>
            <person name="Aslam A."/>
            <person name="Ayotte L."/>
            <person name="Bachantsang P."/>
            <person name="Barry A."/>
            <person name="Bayul T."/>
            <person name="Benamara M."/>
            <person name="Berlin A."/>
            <person name="Bessette D."/>
            <person name="Blitshteyn B."/>
            <person name="Bloom T."/>
            <person name="Blye J."/>
            <person name="Boguslavskiy L."/>
            <person name="Bonnet C."/>
            <person name="Boukhgalter B."/>
            <person name="Brown A."/>
            <person name="Cahill P."/>
            <person name="Calixte N."/>
            <person name="Camarata J."/>
            <person name="Cheshatsang Y."/>
            <person name="Chu J."/>
            <person name="Citroen M."/>
            <person name="Collymore A."/>
            <person name="Cooke P."/>
            <person name="Dawoe T."/>
            <person name="Daza R."/>
            <person name="Decktor K."/>
            <person name="DeGray S."/>
            <person name="Dhargay N."/>
            <person name="Dooley K."/>
            <person name="Dooley K."/>
            <person name="Dorje P."/>
            <person name="Dorjee K."/>
            <person name="Dorris L."/>
            <person name="Duffey N."/>
            <person name="Dupes A."/>
            <person name="Egbiremolen O."/>
            <person name="Elong R."/>
            <person name="Falk J."/>
            <person name="Farina A."/>
            <person name="Faro S."/>
            <person name="Ferguson D."/>
            <person name="Ferreira P."/>
            <person name="Fisher S."/>
            <person name="FitzGerald M."/>
            <person name="Foley K."/>
            <person name="Foley C."/>
            <person name="Franke A."/>
            <person name="Friedrich D."/>
            <person name="Gage D."/>
            <person name="Garber M."/>
            <person name="Gearin G."/>
            <person name="Giannoukos G."/>
            <person name="Goode T."/>
            <person name="Goyette A."/>
            <person name="Graham J."/>
            <person name="Grandbois E."/>
            <person name="Gyaltsen K."/>
            <person name="Hafez N."/>
            <person name="Hagopian D."/>
            <person name="Hagos B."/>
            <person name="Hall J."/>
            <person name="Healy C."/>
            <person name="Hegarty R."/>
            <person name="Honan T."/>
            <person name="Horn A."/>
            <person name="Houde N."/>
            <person name="Hughes L."/>
            <person name="Hunnicutt L."/>
            <person name="Husby M."/>
            <person name="Jester B."/>
            <person name="Jones C."/>
            <person name="Kamat A."/>
            <person name="Kanga B."/>
            <person name="Kells C."/>
            <person name="Khazanovich D."/>
            <person name="Kieu A.C."/>
            <person name="Kisner P."/>
            <person name="Kumar M."/>
            <person name="Lance K."/>
            <person name="Landers T."/>
            <person name="Lara M."/>
            <person name="Lee W."/>
            <person name="Leger J.P."/>
            <person name="Lennon N."/>
            <person name="Leuper L."/>
            <person name="LeVine S."/>
            <person name="Liu J."/>
            <person name="Liu X."/>
            <person name="Lokyitsang Y."/>
            <person name="Lokyitsang T."/>
            <person name="Lui A."/>
            <person name="Macdonald J."/>
            <person name="Major J."/>
            <person name="Marabella R."/>
            <person name="Maru K."/>
            <person name="Matthews C."/>
            <person name="McDonough S."/>
            <person name="Mehta T."/>
            <person name="Meldrim J."/>
            <person name="Melnikov A."/>
            <person name="Meneus L."/>
            <person name="Mihalev A."/>
            <person name="Mihova T."/>
            <person name="Miller K."/>
            <person name="Mittelman R."/>
            <person name="Mlenga V."/>
            <person name="Mulrain L."/>
            <person name="Munson G."/>
            <person name="Navidi A."/>
            <person name="Naylor J."/>
            <person name="Nguyen T."/>
            <person name="Nguyen N."/>
            <person name="Nguyen C."/>
            <person name="Nguyen T."/>
            <person name="Nicol R."/>
            <person name="Norbu N."/>
            <person name="Norbu C."/>
            <person name="Novod N."/>
            <person name="Nyima T."/>
            <person name="Olandt P."/>
            <person name="O'Neill B."/>
            <person name="O'Neill K."/>
            <person name="Osman S."/>
            <person name="Oyono L."/>
            <person name="Patti C."/>
            <person name="Perrin D."/>
            <person name="Phunkhang P."/>
            <person name="Pierre F."/>
            <person name="Priest M."/>
            <person name="Rachupka A."/>
            <person name="Raghuraman S."/>
            <person name="Rameau R."/>
            <person name="Ray V."/>
            <person name="Raymond C."/>
            <person name="Rege F."/>
            <person name="Rise C."/>
            <person name="Rogers J."/>
            <person name="Rogov P."/>
            <person name="Sahalie J."/>
            <person name="Settipalli S."/>
            <person name="Sharpe T."/>
            <person name="Shea T."/>
            <person name="Sheehan M."/>
            <person name="Sherpa N."/>
            <person name="Shi J."/>
            <person name="Shih D."/>
            <person name="Sloan J."/>
            <person name="Smith C."/>
            <person name="Sparrow T."/>
            <person name="Stalker J."/>
            <person name="Stange-Thomann N."/>
            <person name="Stavropoulos S."/>
            <person name="Stone C."/>
            <person name="Stone S."/>
            <person name="Sykes S."/>
            <person name="Tchuinga P."/>
            <person name="Tenzing P."/>
            <person name="Tesfaye S."/>
            <person name="Thoulutsang D."/>
            <person name="Thoulutsang Y."/>
            <person name="Topham K."/>
            <person name="Topping I."/>
            <person name="Tsamla T."/>
            <person name="Vassiliev H."/>
            <person name="Venkataraman V."/>
            <person name="Vo A."/>
            <person name="Wangchuk T."/>
            <person name="Wangdi T."/>
            <person name="Weiand M."/>
            <person name="Wilkinson J."/>
            <person name="Wilson A."/>
            <person name="Yadav S."/>
            <person name="Yang S."/>
            <person name="Yang X."/>
            <person name="Young G."/>
            <person name="Yu Q."/>
            <person name="Zainoun J."/>
            <person name="Zembek L."/>
            <person name="Zimmer A."/>
            <person name="Lander E.S."/>
        </authorList>
    </citation>
    <scope>NUCLEOTIDE SEQUENCE [LARGE SCALE GENOMIC DNA]</scope>
    <source>
        <strain evidence="19">Boxer</strain>
    </source>
</reference>
<dbReference type="CTD" id="63923"/>
<comment type="similarity">
    <text evidence="2">Belongs to the tenascin family.</text>
</comment>
<feature type="domain" description="Fibronectin type-III" evidence="17">
    <location>
        <begin position="943"/>
        <end position="1024"/>
    </location>
</feature>
<dbReference type="NCBIfam" id="NF040941">
    <property type="entry name" value="GGGWT_bact"/>
    <property type="match status" value="1"/>
</dbReference>
<comment type="subcellular location">
    <subcellularLocation>
        <location evidence="1">Secreted</location>
        <location evidence="1">Extracellular space</location>
        <location evidence="1">Extracellular matrix</location>
    </subcellularLocation>
</comment>
<evidence type="ECO:0000259" key="17">
    <source>
        <dbReference type="PROSITE" id="PS50853"/>
    </source>
</evidence>
<keyword evidence="10" id="KW-0325">Glycoprotein</keyword>
<dbReference type="FunFam" id="2.60.40.10:FF:000783">
    <property type="entry name" value="Tenascin N"/>
    <property type="match status" value="1"/>
</dbReference>
<keyword evidence="4" id="KW-0964">Secreted</keyword>
<dbReference type="RefSeq" id="XP_038421489.1">
    <property type="nucleotide sequence ID" value="XM_038565561.1"/>
</dbReference>
<evidence type="ECO:0000259" key="18">
    <source>
        <dbReference type="PROSITE" id="PS51406"/>
    </source>
</evidence>
<dbReference type="SMART" id="SM00186">
    <property type="entry name" value="FBG"/>
    <property type="match status" value="1"/>
</dbReference>
<dbReference type="CDD" id="cd00063">
    <property type="entry name" value="FN3"/>
    <property type="match status" value="13"/>
</dbReference>
<evidence type="ECO:0000313" key="19">
    <source>
        <dbReference type="Ensembl" id="ENSCAFP00000021193.5"/>
    </source>
</evidence>
<dbReference type="PANTHER" id="PTHR46708">
    <property type="entry name" value="TENASCIN"/>
    <property type="match status" value="1"/>
</dbReference>
<feature type="chain" id="PRO_5035722192" description="Tenascin-N" evidence="16">
    <location>
        <begin position="24"/>
        <end position="1617"/>
    </location>
</feature>
<feature type="domain" description="Fibronectin type-III" evidence="17">
    <location>
        <begin position="767"/>
        <end position="848"/>
    </location>
</feature>
<dbReference type="Pfam" id="PF00041">
    <property type="entry name" value="fn3"/>
    <property type="match status" value="13"/>
</dbReference>
<evidence type="ECO:0000256" key="12">
    <source>
        <dbReference type="ARBA" id="ARBA00072694"/>
    </source>
</evidence>
<comment type="function">
    <text evidence="11">Extracellular matrix protein that seems to be a ligand for ITGA8:ITGB1, ITGAV:ITGB1 and ITGA4:ITGB1. Involved in neurite outgrowth and cell migration in hippocampal explants. During endochondral bone formation, inhibits proliferation and differentiation of proteoblasts mediated by canonical WNT signaling. In tumors, stimulates angiogenesis by elongation, migration and sprouting of endothelial cells. Expressed in most mammary tumors, may facilitate tumorigenesis by supporting the migratory behavior of breast cancer cells.</text>
</comment>
<dbReference type="InterPro" id="IPR020837">
    <property type="entry name" value="Fibrinogen_CS"/>
</dbReference>
<feature type="compositionally biased region" description="Basic and acidic residues" evidence="15">
    <location>
        <begin position="660"/>
        <end position="673"/>
    </location>
</feature>
<evidence type="ECO:0000256" key="8">
    <source>
        <dbReference type="ARBA" id="ARBA00022737"/>
    </source>
</evidence>
<dbReference type="KEGG" id="cfa:490335"/>
<dbReference type="Pfam" id="PF23106">
    <property type="entry name" value="EGF_Teneurin"/>
    <property type="match status" value="1"/>
</dbReference>
<accession>A0A8P0NFY8</accession>
<evidence type="ECO:0000256" key="13">
    <source>
        <dbReference type="ARBA" id="ARBA00080295"/>
    </source>
</evidence>
<evidence type="ECO:0000256" key="6">
    <source>
        <dbReference type="ARBA" id="ARBA00022536"/>
    </source>
</evidence>
<keyword evidence="5" id="KW-0272">Extracellular matrix</keyword>
<feature type="domain" description="Fibrinogen C-terminal" evidence="18">
    <location>
        <begin position="1379"/>
        <end position="1596"/>
    </location>
</feature>
<dbReference type="PROSITE" id="PS00514">
    <property type="entry name" value="FIBRINOGEN_C_1"/>
    <property type="match status" value="1"/>
</dbReference>
<dbReference type="PANTHER" id="PTHR46708:SF12">
    <property type="entry name" value="TENASCIN N"/>
    <property type="match status" value="1"/>
</dbReference>
<sequence length="1617" mass="178302">MGLQGTFCFPLGLLLGSVLLVASAPATLEPQGCSDKEQQVTVSHTYKIDVPKSALVQVETDPQPLSDDGASLLVPGEAEEQNIIFRHNIRLQTPQKDCELAGSVQDLLARVKKLEEEMAEVKEQCNAQRCCQGAAGASPPCSGHGSLSPDTCGCICDEGWEGAACERPACPGACSGHGVCVRGVCRCHEDFTSEDCSERRCPGDCSGHGFCDTGECYCEEGFSGLDCAHVVAPQGLQLLKSTENSLLVSWEPSSEVDHYLLSYYPLGQELSGKQIQVPKEQHSYEILGLQPGTKYIVTLRNVKKEVSSSPQHLLATTDLAVLGTAWVTDETENSLDVEWENPPTEVDYYKLQYGPLTGQEVAEVTVPKSSDPKSRYDITGLQPGTEYRITVVPMKGELEGKPILLNGRTEIDSPTNVVTDRVTEDTAVVSWAPVQATIDKYVVRYTSADGDTRDMAVPKEQSSTVLTGLKPGEAYRVYVWAERGNQESKKANTDTLTEIDSPTNLATDRVTEDTATVSWDPVQAIIDKYMVRYTSADGDTREVPVGKEQRSTVLTGLRPGVEYTVQVWAQKGARESKKADTKAPTEIDSPKNLVTDRVTEDTATISWDPVQAVIDKYMVRYTSADGDTREVPVGKEQRSTVLTGLRPGVEYTVQVWAQKGARESKKADTKAPTDIDSPTNLVTDRVTENTATISWDPVQAIIDKYMVRYTSADGDTKEVPVGKEESSTVLTGLRPGVEYTVQVWAKKGAQESKKADTKAPTDIDSPTNLATDRVTEDTATISWTPVQAVIDKYMVRYTSADGDTREVPVGKEQSSTVLTGLRPGVEYTVQVWAQKGARESKKADTKAPTEIDSPKNLVTDRVTEDTATVSWDPVQAIIDKYMVRYTSADGDTREVPVGKEQRSTVLTGLRPGVEYTVQVWAQKGARESKKADTKAPTEIDSPKNLVTDRVTEDTATVSWDPVQAIIDKYMVRYTSADGDTREVPVGKEQRSTVLTGLRPGVEYTVQVWAQKGARESKKADTKAPTEIDSPKNLVTDRVTEDTATISWDPVQAVIDKYMVRYTSADGDTREVPVGKEQRSTVLMGLRPGVEYTVQVWAQKGARESKKADTKAPTDIDGPKNLVTNQVTENTATISWDPVQAIIDKYMVRYTSADGDTREVPVGKEQRSTVLTGLRPGVEYMVQVWAQKGARESKKADTKAPTEIDSPQNLVTNRVTEDTATISWDPVRAVIDKYMVRYTSADGDTMEVPVGKEQSSTVLTGLRPGVEYTVQVWAQKGARESKKADTKALTDIDPPKNLRPSAITQSGGVLTWTSPSAQIDGYILTYQFPDGTIKEIQLGRGDERLELQGLEQGITYPVSLIAFKGDRRSRSVSTTLSTVGARFPHPSDCSQVQQNSNVVSGLYTIYLHGDASRPLQVYCDMDTDGGGWIVFQRRNTGQLDFFKRWRTYVEGFGDPMKEFWLGLDKLHNLTTGTPTRYEVRVDLQTANESAYAVYDLFQVASSKERYRLTVGKYRGTAGDALTYHNGWKFTTFDRDNDIALSNCALTHHGGWWYKNCHLANPNGRYGETKHSEGVNWEPWKGHEFSIPYVELKIRPHGYSGEHVLDRKKRTLGENSRTF</sequence>
<feature type="domain" description="Fibronectin type-III" evidence="17">
    <location>
        <begin position="853"/>
        <end position="942"/>
    </location>
</feature>
<dbReference type="CDD" id="cd00087">
    <property type="entry name" value="FReD"/>
    <property type="match status" value="1"/>
</dbReference>
<feature type="coiled-coil region" evidence="14">
    <location>
        <begin position="104"/>
        <end position="131"/>
    </location>
</feature>
<dbReference type="InterPro" id="IPR002181">
    <property type="entry name" value="Fibrinogen_a/b/g_C_dom"/>
</dbReference>